<gene>
    <name evidence="1" type="ORF">Bcop_1890</name>
</gene>
<dbReference type="HOGENOM" id="CLU_191482_0_0_10"/>
<sequence length="67" mass="7748">MKYYVNRNPNTSGQREVHTEFCGFLPSPTYNRVYLGDFSECTDALDSAKKLYGKVTYCSFCCKNKEK</sequence>
<evidence type="ECO:0000313" key="2">
    <source>
        <dbReference type="Proteomes" id="UP000018439"/>
    </source>
</evidence>
<dbReference type="STRING" id="679937.Bcop_1890"/>
<reference evidence="1 2" key="1">
    <citation type="journal article" date="2011" name="Stand. Genomic Sci.">
        <title>Non-contiguous finished genome sequence of Bacteroides coprosuis type strain (PC139).</title>
        <authorList>
            <person name="Land M."/>
            <person name="Held B."/>
            <person name="Gronow S."/>
            <person name="Abt B."/>
            <person name="Lucas S."/>
            <person name="Del Rio T.G."/>
            <person name="Nolan M."/>
            <person name="Tice H."/>
            <person name="Cheng J.F."/>
            <person name="Pitluck S."/>
            <person name="Liolios K."/>
            <person name="Pagani I."/>
            <person name="Ivanova N."/>
            <person name="Mavromatis K."/>
            <person name="Mikhailova N."/>
            <person name="Pati A."/>
            <person name="Tapia R."/>
            <person name="Han C."/>
            <person name="Goodwin L."/>
            <person name="Chen A."/>
            <person name="Palaniappan K."/>
            <person name="Hauser L."/>
            <person name="Brambilla E.M."/>
            <person name="Rohde M."/>
            <person name="Goker M."/>
            <person name="Detter J.C."/>
            <person name="Woyke T."/>
            <person name="Bristow J."/>
            <person name="Eisen J.A."/>
            <person name="Markowitz V."/>
            <person name="Hugenholtz P."/>
            <person name="Kyrpides N.C."/>
            <person name="Klenk H.P."/>
            <person name="Lapidus A."/>
        </authorList>
    </citation>
    <scope>NUCLEOTIDE SEQUENCE</scope>
    <source>
        <strain evidence="1 2">DSM 18011</strain>
    </source>
</reference>
<name>F3ZS56_9BACE</name>
<dbReference type="AlphaFoldDB" id="F3ZS56"/>
<proteinExistence type="predicted"/>
<keyword evidence="2" id="KW-1185">Reference proteome</keyword>
<organism evidence="1 2">
    <name type="scientific">Bacteroides coprosuis DSM 18011</name>
    <dbReference type="NCBI Taxonomy" id="679937"/>
    <lineage>
        <taxon>Bacteria</taxon>
        <taxon>Pseudomonadati</taxon>
        <taxon>Bacteroidota</taxon>
        <taxon>Bacteroidia</taxon>
        <taxon>Bacteroidales</taxon>
        <taxon>Bacteroidaceae</taxon>
        <taxon>Bacteroides</taxon>
    </lineage>
</organism>
<accession>F3ZS56</accession>
<protein>
    <submittedName>
        <fullName evidence="1">Uncharacterized protein</fullName>
    </submittedName>
</protein>
<dbReference type="EMBL" id="CM001167">
    <property type="protein sequence ID" value="EGJ72077.1"/>
    <property type="molecule type" value="Genomic_DNA"/>
</dbReference>
<dbReference type="Proteomes" id="UP000018439">
    <property type="component" value="Chromosome"/>
</dbReference>
<evidence type="ECO:0000313" key="1">
    <source>
        <dbReference type="EMBL" id="EGJ72077.1"/>
    </source>
</evidence>